<dbReference type="Proteomes" id="UP000441399">
    <property type="component" value="Unassembled WGS sequence"/>
</dbReference>
<evidence type="ECO:0000256" key="2">
    <source>
        <dbReference type="ARBA" id="ARBA00005799"/>
    </source>
</evidence>
<dbReference type="GO" id="GO:0005524">
    <property type="term" value="F:ATP binding"/>
    <property type="evidence" value="ECO:0007669"/>
    <property type="project" value="UniProtKB-KW"/>
</dbReference>
<evidence type="ECO:0000313" key="9">
    <source>
        <dbReference type="EMBL" id="CAA0099255.1"/>
    </source>
</evidence>
<dbReference type="SUPFAM" id="SSF52540">
    <property type="entry name" value="P-loop containing nucleoside triphosphate hydrolases"/>
    <property type="match status" value="1"/>
</dbReference>
<evidence type="ECO:0000256" key="7">
    <source>
        <dbReference type="SAM" id="MobiDB-lite"/>
    </source>
</evidence>
<organism evidence="9 10">
    <name type="scientific">BD1-7 clade bacterium</name>
    <dbReference type="NCBI Taxonomy" id="2029982"/>
    <lineage>
        <taxon>Bacteria</taxon>
        <taxon>Pseudomonadati</taxon>
        <taxon>Pseudomonadota</taxon>
        <taxon>Gammaproteobacteria</taxon>
        <taxon>Cellvibrionales</taxon>
        <taxon>Spongiibacteraceae</taxon>
        <taxon>BD1-7 clade</taxon>
    </lineage>
</organism>
<dbReference type="InterPro" id="IPR052989">
    <property type="entry name" value="Mg-chelatase_DI-like"/>
</dbReference>
<feature type="region of interest" description="Disordered" evidence="7">
    <location>
        <begin position="393"/>
        <end position="415"/>
    </location>
</feature>
<reference evidence="9 10" key="1">
    <citation type="submission" date="2019-11" db="EMBL/GenBank/DDBJ databases">
        <authorList>
            <person name="Holert J."/>
        </authorList>
    </citation>
    <scope>NUCLEOTIDE SEQUENCE [LARGE SCALE GENOMIC DNA]</scope>
    <source>
        <strain evidence="9">SB11_3</strain>
    </source>
</reference>
<dbReference type="SMART" id="SM00382">
    <property type="entry name" value="AAA"/>
    <property type="match status" value="1"/>
</dbReference>
<evidence type="ECO:0000256" key="5">
    <source>
        <dbReference type="ARBA" id="ARBA00030759"/>
    </source>
</evidence>
<evidence type="ECO:0000256" key="3">
    <source>
        <dbReference type="ARBA" id="ARBA00022741"/>
    </source>
</evidence>
<feature type="compositionally biased region" description="Low complexity" evidence="7">
    <location>
        <begin position="328"/>
        <end position="342"/>
    </location>
</feature>
<protein>
    <recommendedName>
        <fullName evidence="5">Mg-protoporphyrin IX chelatase</fullName>
    </recommendedName>
</protein>
<evidence type="ECO:0000313" key="10">
    <source>
        <dbReference type="Proteomes" id="UP000441399"/>
    </source>
</evidence>
<comment type="function">
    <text evidence="6">Involved in bacteriochlorophyll biosynthesis; introduces a magnesium ion into protoporphyrin IX to yield Mg-protoporphyrin IX.</text>
</comment>
<dbReference type="Pfam" id="PF01078">
    <property type="entry name" value="Mg_chelatase"/>
    <property type="match status" value="1"/>
</dbReference>
<dbReference type="Pfam" id="PF13519">
    <property type="entry name" value="VWA_2"/>
    <property type="match status" value="1"/>
</dbReference>
<dbReference type="InterPro" id="IPR041628">
    <property type="entry name" value="ChlI/MoxR_AAA_lid"/>
</dbReference>
<dbReference type="PANTHER" id="PTHR35023">
    <property type="entry name" value="CHELATASE-RELATED"/>
    <property type="match status" value="1"/>
</dbReference>
<dbReference type="CDD" id="cd00009">
    <property type="entry name" value="AAA"/>
    <property type="match status" value="1"/>
</dbReference>
<gene>
    <name evidence="9" type="ORF">OPDIPICF_04259</name>
</gene>
<dbReference type="InterPro" id="IPR000523">
    <property type="entry name" value="Mg_chelatse_chII-like_cat_dom"/>
</dbReference>
<dbReference type="OrthoDB" id="9775079at2"/>
<dbReference type="AlphaFoldDB" id="A0A5S9P7C0"/>
<accession>A0A5S9P7C0</accession>
<dbReference type="PROSITE" id="PS50234">
    <property type="entry name" value="VWFA"/>
    <property type="match status" value="1"/>
</dbReference>
<dbReference type="SUPFAM" id="SSF53300">
    <property type="entry name" value="vWA-like"/>
    <property type="match status" value="1"/>
</dbReference>
<dbReference type="InterPro" id="IPR003593">
    <property type="entry name" value="AAA+_ATPase"/>
</dbReference>
<evidence type="ECO:0000259" key="8">
    <source>
        <dbReference type="PROSITE" id="PS50234"/>
    </source>
</evidence>
<keyword evidence="3" id="KW-0547">Nucleotide-binding</keyword>
<evidence type="ECO:0000256" key="4">
    <source>
        <dbReference type="ARBA" id="ARBA00022840"/>
    </source>
</evidence>
<dbReference type="Gene3D" id="3.40.50.300">
    <property type="entry name" value="P-loop containing nucleotide triphosphate hydrolases"/>
    <property type="match status" value="1"/>
</dbReference>
<name>A0A5S9P7C0_9GAMM</name>
<dbReference type="Gene3D" id="3.40.50.410">
    <property type="entry name" value="von Willebrand factor, type A domain"/>
    <property type="match status" value="1"/>
</dbReference>
<dbReference type="EMBL" id="CACSIO010000005">
    <property type="protein sequence ID" value="CAA0099255.1"/>
    <property type="molecule type" value="Genomic_DNA"/>
</dbReference>
<evidence type="ECO:0000256" key="6">
    <source>
        <dbReference type="ARBA" id="ARBA00053551"/>
    </source>
</evidence>
<dbReference type="Gene3D" id="1.10.8.80">
    <property type="entry name" value="Magnesium chelatase subunit I, C-Terminal domain"/>
    <property type="match status" value="1"/>
</dbReference>
<dbReference type="InterPro" id="IPR027417">
    <property type="entry name" value="P-loop_NTPase"/>
</dbReference>
<feature type="compositionally biased region" description="Basic and acidic residues" evidence="7">
    <location>
        <begin position="313"/>
        <end position="327"/>
    </location>
</feature>
<proteinExistence type="inferred from homology"/>
<sequence>MTLLRPEFPFTAVAGQADFKKALILAAIDPSIGGVLVSGPRGVAKSTLARGLADILPPLPNLPVLDPSTSVFVTLPLGASEEMLIGTLSLQKVLEQQQVAFSPGLLAKANGGVLYVDEVNLLNDGLVDQLLDVCASGVNRVERDGISHEHETRFILLGTMNPDEGELRPQLEDRFGLSVILDNDYSIEDRIDIVERRLLFDEDSTGYAASWSAEQATLRECIASARNRLDTVQFGRDHRRTIAERACAAGVDGIRADIVWAKAAIAHAAYSGRSSVLLDDIDAVEDLVLSHRRQIQPPTSPPEKNDGSPPKGESGDKPDSTDGHESGRSGSNRSDSNTNGDNVDNSPQASGSGDWGAMNPQRMAASAPRFLETLTETATTTARQNTTSVLQQVWSRQAGQNTRGTSKTAANAPQAQKVSWPATIVANNGRMPLQSLVRKPIEKGAQTLNLILLDTSASTLGKSVLSHAKGIVLGLLEQAYLARERVQILAFGNQQVSQVLAECRSPKQFQDTLNDVAAGGGTPLREALLQTRRHLERAERSRPGQLLKTWLVTDGRTNQSVKDIQLPGNVIVVDTESTAVKRGRGVEIAQALGADYLAI</sequence>
<comment type="similarity">
    <text evidence="2">Belongs to the Mg-chelatase subunits D/I family.</text>
</comment>
<dbReference type="InterPro" id="IPR036465">
    <property type="entry name" value="vWFA_dom_sf"/>
</dbReference>
<comment type="pathway">
    <text evidence="1">Porphyrin-containing compound metabolism; bacteriochlorophyll biosynthesis.</text>
</comment>
<feature type="region of interest" description="Disordered" evidence="7">
    <location>
        <begin position="292"/>
        <end position="360"/>
    </location>
</feature>
<evidence type="ECO:0000256" key="1">
    <source>
        <dbReference type="ARBA" id="ARBA00004800"/>
    </source>
</evidence>
<feature type="domain" description="VWFA" evidence="8">
    <location>
        <begin position="449"/>
        <end position="599"/>
    </location>
</feature>
<keyword evidence="10" id="KW-1185">Reference proteome</keyword>
<dbReference type="InterPro" id="IPR002035">
    <property type="entry name" value="VWF_A"/>
</dbReference>
<dbReference type="Pfam" id="PF17863">
    <property type="entry name" value="AAA_lid_2"/>
    <property type="match status" value="1"/>
</dbReference>
<dbReference type="PANTHER" id="PTHR35023:SF1">
    <property type="entry name" value="MG-PROTOPORPHYRIN IX CHELATASE"/>
    <property type="match status" value="1"/>
</dbReference>
<keyword evidence="4" id="KW-0067">ATP-binding</keyword>